<feature type="domain" description="X8" evidence="13">
    <location>
        <begin position="329"/>
        <end position="414"/>
    </location>
</feature>
<dbReference type="PANTHER" id="PTHR31044">
    <property type="entry name" value="BETA-1,3 GLUCANASE"/>
    <property type="match status" value="1"/>
</dbReference>
<dbReference type="SMART" id="SM00768">
    <property type="entry name" value="X8"/>
    <property type="match status" value="1"/>
</dbReference>
<feature type="non-terminal residue" evidence="14">
    <location>
        <position position="1"/>
    </location>
</feature>
<evidence type="ECO:0000259" key="13">
    <source>
        <dbReference type="SMART" id="SM00768"/>
    </source>
</evidence>
<keyword evidence="6" id="KW-0378">Hydrolase</keyword>
<dbReference type="InterPro" id="IPR044788">
    <property type="entry name" value="X8_dom_prot"/>
</dbReference>
<organism evidence="14 15">
    <name type="scientific">Taxus chinensis</name>
    <name type="common">Chinese yew</name>
    <name type="synonym">Taxus wallichiana var. chinensis</name>
    <dbReference type="NCBI Taxonomy" id="29808"/>
    <lineage>
        <taxon>Eukaryota</taxon>
        <taxon>Viridiplantae</taxon>
        <taxon>Streptophyta</taxon>
        <taxon>Embryophyta</taxon>
        <taxon>Tracheophyta</taxon>
        <taxon>Spermatophyta</taxon>
        <taxon>Pinopsida</taxon>
        <taxon>Pinidae</taxon>
        <taxon>Conifers II</taxon>
        <taxon>Cupressales</taxon>
        <taxon>Taxaceae</taxon>
        <taxon>Taxus</taxon>
    </lineage>
</organism>
<keyword evidence="3" id="KW-1003">Cell membrane</keyword>
<dbReference type="Gene3D" id="3.20.20.80">
    <property type="entry name" value="Glycosidases"/>
    <property type="match status" value="1"/>
</dbReference>
<sequence>ALSVLVGTSIGVSYDSSDNTLPSPNTLLKLLKEHHVFQLILSDANPNVLETLSGSGIEVSVGMSYKETQDIGNSKSRAALWVKKNVMRFRSVTSIDVGHESMMEEESIISLVSAMKAIHSALYDVKLEDRIKLTTTLSSTPPPLQDADLRHILQPLVHFLSQTGSILLFNMTFHQTEDVINSVVAAANNVMAFLQYPTIPIALHVLCPASSVADKFLIAKNLRTQIPNLDLYSEKLSAVLVKMNSFNSSKQKELGRLEQLPPSFRQLLDKKANSTRNESVSHIDSSLIGETTPPPPITTPIITPTTPLTPPITTPSTTPITTPTQTSGSWCIAKSGVSDTSLQVALDYACGLGGADCGAIQQGGTCYNPDTVAAHASYAFDNYYKKNGMTSASCDFGGNAVVTNQDPSSGTCTYSTG</sequence>
<reference evidence="14 15" key="1">
    <citation type="journal article" date="2021" name="Nat. Plants">
        <title>The Taxus genome provides insights into paclitaxel biosynthesis.</title>
        <authorList>
            <person name="Xiong X."/>
            <person name="Gou J."/>
            <person name="Liao Q."/>
            <person name="Li Y."/>
            <person name="Zhou Q."/>
            <person name="Bi G."/>
            <person name="Li C."/>
            <person name="Du R."/>
            <person name="Wang X."/>
            <person name="Sun T."/>
            <person name="Guo L."/>
            <person name="Liang H."/>
            <person name="Lu P."/>
            <person name="Wu Y."/>
            <person name="Zhang Z."/>
            <person name="Ro D.K."/>
            <person name="Shang Y."/>
            <person name="Huang S."/>
            <person name="Yan J."/>
        </authorList>
    </citation>
    <scope>NUCLEOTIDE SEQUENCE [LARGE SCALE GENOMIC DNA]</scope>
    <source>
        <strain evidence="14">Ta-2019</strain>
    </source>
</reference>
<evidence type="ECO:0000313" key="14">
    <source>
        <dbReference type="EMBL" id="KAH9325696.1"/>
    </source>
</evidence>
<keyword evidence="7" id="KW-0472">Membrane</keyword>
<dbReference type="Pfam" id="PF07983">
    <property type="entry name" value="X8"/>
    <property type="match status" value="1"/>
</dbReference>
<feature type="region of interest" description="Disordered" evidence="12">
    <location>
        <begin position="279"/>
        <end position="310"/>
    </location>
</feature>
<dbReference type="GO" id="GO:0005975">
    <property type="term" value="P:carbohydrate metabolic process"/>
    <property type="evidence" value="ECO:0007669"/>
    <property type="project" value="InterPro"/>
</dbReference>
<feature type="non-terminal residue" evidence="14">
    <location>
        <position position="417"/>
    </location>
</feature>
<dbReference type="FunFam" id="1.20.58.1040:FF:000001">
    <property type="entry name" value="Glucan endo-1,3-beta-glucosidase 4"/>
    <property type="match status" value="1"/>
</dbReference>
<keyword evidence="5" id="KW-0732">Signal</keyword>
<evidence type="ECO:0000256" key="11">
    <source>
        <dbReference type="RuleBase" id="RU004335"/>
    </source>
</evidence>
<comment type="caution">
    <text evidence="14">The sequence shown here is derived from an EMBL/GenBank/DDBJ whole genome shotgun (WGS) entry which is preliminary data.</text>
</comment>
<dbReference type="SUPFAM" id="SSF51445">
    <property type="entry name" value="(Trans)glycosidases"/>
    <property type="match status" value="1"/>
</dbReference>
<gene>
    <name evidence="14" type="ORF">KI387_005874</name>
</gene>
<dbReference type="PANTHER" id="PTHR31044:SF52">
    <property type="entry name" value="OS01G0631500 PROTEIN"/>
    <property type="match status" value="1"/>
</dbReference>
<dbReference type="GO" id="GO:0098552">
    <property type="term" value="C:side of membrane"/>
    <property type="evidence" value="ECO:0007669"/>
    <property type="project" value="UniProtKB-KW"/>
</dbReference>
<evidence type="ECO:0000256" key="2">
    <source>
        <dbReference type="ARBA" id="ARBA00008773"/>
    </source>
</evidence>
<evidence type="ECO:0000256" key="12">
    <source>
        <dbReference type="SAM" id="MobiDB-lite"/>
    </source>
</evidence>
<dbReference type="Proteomes" id="UP000824469">
    <property type="component" value="Unassembled WGS sequence"/>
</dbReference>
<evidence type="ECO:0000256" key="5">
    <source>
        <dbReference type="ARBA" id="ARBA00022729"/>
    </source>
</evidence>
<dbReference type="EMBL" id="JAHRHJ020000002">
    <property type="protein sequence ID" value="KAH9325696.1"/>
    <property type="molecule type" value="Genomic_DNA"/>
</dbReference>
<dbReference type="GO" id="GO:0005886">
    <property type="term" value="C:plasma membrane"/>
    <property type="evidence" value="ECO:0007669"/>
    <property type="project" value="UniProtKB-SubCell"/>
</dbReference>
<dbReference type="Gene3D" id="1.20.58.1040">
    <property type="match status" value="1"/>
</dbReference>
<evidence type="ECO:0000313" key="15">
    <source>
        <dbReference type="Proteomes" id="UP000824469"/>
    </source>
</evidence>
<dbReference type="InterPro" id="IPR017853">
    <property type="entry name" value="GH"/>
</dbReference>
<dbReference type="GO" id="GO:0009506">
    <property type="term" value="C:plasmodesma"/>
    <property type="evidence" value="ECO:0007669"/>
    <property type="project" value="UniProtKB-ARBA"/>
</dbReference>
<evidence type="ECO:0000256" key="3">
    <source>
        <dbReference type="ARBA" id="ARBA00022475"/>
    </source>
</evidence>
<keyword evidence="10" id="KW-0326">Glycosidase</keyword>
<proteinExistence type="inferred from homology"/>
<dbReference type="OMA" id="PFIEDCF"/>
<evidence type="ECO:0000256" key="10">
    <source>
        <dbReference type="ARBA" id="ARBA00023295"/>
    </source>
</evidence>
<evidence type="ECO:0000256" key="4">
    <source>
        <dbReference type="ARBA" id="ARBA00022622"/>
    </source>
</evidence>
<evidence type="ECO:0000256" key="7">
    <source>
        <dbReference type="ARBA" id="ARBA00023136"/>
    </source>
</evidence>
<comment type="similarity">
    <text evidence="2 11">Belongs to the glycosyl hydrolase 17 family.</text>
</comment>
<evidence type="ECO:0000256" key="6">
    <source>
        <dbReference type="ARBA" id="ARBA00022801"/>
    </source>
</evidence>
<keyword evidence="4" id="KW-0449">Lipoprotein</keyword>
<dbReference type="InterPro" id="IPR000490">
    <property type="entry name" value="Glyco_hydro_17"/>
</dbReference>
<dbReference type="AlphaFoldDB" id="A0AA38GME3"/>
<protein>
    <recommendedName>
        <fullName evidence="13">X8 domain-containing protein</fullName>
    </recommendedName>
</protein>
<name>A0AA38GME3_TAXCH</name>
<dbReference type="Pfam" id="PF00332">
    <property type="entry name" value="Glyco_hydro_17"/>
    <property type="match status" value="1"/>
</dbReference>
<keyword evidence="8" id="KW-1015">Disulfide bond</keyword>
<evidence type="ECO:0000256" key="8">
    <source>
        <dbReference type="ARBA" id="ARBA00023157"/>
    </source>
</evidence>
<keyword evidence="9" id="KW-0325">Glycoprotein</keyword>
<keyword evidence="4" id="KW-0336">GPI-anchor</keyword>
<evidence type="ECO:0000256" key="9">
    <source>
        <dbReference type="ARBA" id="ARBA00023180"/>
    </source>
</evidence>
<accession>A0AA38GME3</accession>
<evidence type="ECO:0000256" key="1">
    <source>
        <dbReference type="ARBA" id="ARBA00004609"/>
    </source>
</evidence>
<comment type="subcellular location">
    <subcellularLocation>
        <location evidence="1">Cell membrane</location>
        <topology evidence="1">Lipid-anchor</topology>
        <topology evidence="1">GPI-anchor</topology>
    </subcellularLocation>
</comment>
<dbReference type="InterPro" id="IPR012946">
    <property type="entry name" value="X8"/>
</dbReference>
<keyword evidence="15" id="KW-1185">Reference proteome</keyword>
<dbReference type="GO" id="GO:0004553">
    <property type="term" value="F:hydrolase activity, hydrolyzing O-glycosyl compounds"/>
    <property type="evidence" value="ECO:0007669"/>
    <property type="project" value="InterPro"/>
</dbReference>